<dbReference type="GO" id="GO:0005524">
    <property type="term" value="F:ATP binding"/>
    <property type="evidence" value="ECO:0007669"/>
    <property type="project" value="UniProtKB-KW"/>
</dbReference>
<dbReference type="OrthoDB" id="10025033at2759"/>
<feature type="region of interest" description="Disordered" evidence="8">
    <location>
        <begin position="1072"/>
        <end position="1115"/>
    </location>
</feature>
<feature type="compositionally biased region" description="Acidic residues" evidence="8">
    <location>
        <begin position="562"/>
        <end position="572"/>
    </location>
</feature>
<dbReference type="CDD" id="cd18791">
    <property type="entry name" value="SF2_C_RHA"/>
    <property type="match status" value="1"/>
</dbReference>
<evidence type="ECO:0000256" key="3">
    <source>
        <dbReference type="ARBA" id="ARBA00022741"/>
    </source>
</evidence>
<feature type="compositionally biased region" description="Basic and acidic residues" evidence="8">
    <location>
        <begin position="29"/>
        <end position="42"/>
    </location>
</feature>
<keyword evidence="3" id="KW-0547">Nucleotide-binding</keyword>
<reference evidence="11" key="1">
    <citation type="submission" date="2019-05" db="EMBL/GenBank/DDBJ databases">
        <title>Annotation for the trematode Fasciolopsis buski.</title>
        <authorList>
            <person name="Choi Y.-J."/>
        </authorList>
    </citation>
    <scope>NUCLEOTIDE SEQUENCE</scope>
    <source>
        <strain evidence="11">HT</strain>
        <tissue evidence="11">Whole worm</tissue>
    </source>
</reference>
<feature type="domain" description="Helicase C-terminal" evidence="10">
    <location>
        <begin position="549"/>
        <end position="729"/>
    </location>
</feature>
<dbReference type="InterPro" id="IPR001650">
    <property type="entry name" value="Helicase_C-like"/>
</dbReference>
<dbReference type="Pfam" id="PF00270">
    <property type="entry name" value="DEAD"/>
    <property type="match status" value="1"/>
</dbReference>
<dbReference type="Gene3D" id="1.20.120.1080">
    <property type="match status" value="1"/>
</dbReference>
<dbReference type="Gene3D" id="3.40.50.300">
    <property type="entry name" value="P-loop containing nucleotide triphosphate hydrolases"/>
    <property type="match status" value="3"/>
</dbReference>
<dbReference type="GO" id="GO:0000462">
    <property type="term" value="P:maturation of SSU-rRNA from tricistronic rRNA transcript (SSU-rRNA, 5.8S rRNA, LSU-rRNA)"/>
    <property type="evidence" value="ECO:0007669"/>
    <property type="project" value="TreeGrafter"/>
</dbReference>
<dbReference type="Pfam" id="PF21010">
    <property type="entry name" value="HA2_C"/>
    <property type="match status" value="1"/>
</dbReference>
<evidence type="ECO:0000256" key="5">
    <source>
        <dbReference type="ARBA" id="ARBA00022806"/>
    </source>
</evidence>
<keyword evidence="12" id="KW-1185">Reference proteome</keyword>
<dbReference type="InterPro" id="IPR007502">
    <property type="entry name" value="Helicase-assoc_dom"/>
</dbReference>
<dbReference type="SUPFAM" id="SSF52540">
    <property type="entry name" value="P-loop containing nucleoside triphosphate hydrolases"/>
    <property type="match status" value="1"/>
</dbReference>
<dbReference type="Pfam" id="PF07717">
    <property type="entry name" value="OB_NTP_bind"/>
    <property type="match status" value="1"/>
</dbReference>
<feature type="domain" description="Helicase ATP-binding" evidence="9">
    <location>
        <begin position="217"/>
        <end position="395"/>
    </location>
</feature>
<evidence type="ECO:0000259" key="10">
    <source>
        <dbReference type="PROSITE" id="PS51194"/>
    </source>
</evidence>
<dbReference type="PROSITE" id="PS00690">
    <property type="entry name" value="DEAH_ATP_HELICASE"/>
    <property type="match status" value="1"/>
</dbReference>
<dbReference type="Proteomes" id="UP000728185">
    <property type="component" value="Unassembled WGS sequence"/>
</dbReference>
<evidence type="ECO:0000313" key="12">
    <source>
        <dbReference type="Proteomes" id="UP000728185"/>
    </source>
</evidence>
<comment type="caution">
    <text evidence="11">The sequence shown here is derived from an EMBL/GenBank/DDBJ whole genome shotgun (WGS) entry which is preliminary data.</text>
</comment>
<dbReference type="InterPro" id="IPR027417">
    <property type="entry name" value="P-loop_NTPase"/>
</dbReference>
<dbReference type="SMART" id="SM00847">
    <property type="entry name" value="HA2"/>
    <property type="match status" value="1"/>
</dbReference>
<feature type="non-terminal residue" evidence="11">
    <location>
        <position position="1283"/>
    </location>
</feature>
<evidence type="ECO:0000259" key="9">
    <source>
        <dbReference type="PROSITE" id="PS51192"/>
    </source>
</evidence>
<evidence type="ECO:0000313" key="11">
    <source>
        <dbReference type="EMBL" id="KAA0199808.1"/>
    </source>
</evidence>
<feature type="compositionally biased region" description="Polar residues" evidence="8">
    <location>
        <begin position="118"/>
        <end position="127"/>
    </location>
</feature>
<dbReference type="InterPro" id="IPR011545">
    <property type="entry name" value="DEAD/DEAH_box_helicase_dom"/>
</dbReference>
<gene>
    <name evidence="11" type="ORF">FBUS_08679</name>
</gene>
<dbReference type="PANTHER" id="PTHR18934:SF99">
    <property type="entry name" value="ATP-DEPENDENT RNA HELICASE DHX37-RELATED"/>
    <property type="match status" value="1"/>
</dbReference>
<dbReference type="SMART" id="SM00382">
    <property type="entry name" value="AAA"/>
    <property type="match status" value="1"/>
</dbReference>
<comment type="catalytic activity">
    <reaction evidence="7">
        <text>ATP + H2O = ADP + phosphate + H(+)</text>
        <dbReference type="Rhea" id="RHEA:13065"/>
        <dbReference type="ChEBI" id="CHEBI:15377"/>
        <dbReference type="ChEBI" id="CHEBI:15378"/>
        <dbReference type="ChEBI" id="CHEBI:30616"/>
        <dbReference type="ChEBI" id="CHEBI:43474"/>
        <dbReference type="ChEBI" id="CHEBI:456216"/>
        <dbReference type="EC" id="3.6.4.13"/>
    </reaction>
</comment>
<keyword evidence="6" id="KW-0067">ATP-binding</keyword>
<feature type="region of interest" description="Disordered" evidence="8">
    <location>
        <begin position="469"/>
        <end position="515"/>
    </location>
</feature>
<evidence type="ECO:0000256" key="1">
    <source>
        <dbReference type="ARBA" id="ARBA00008792"/>
    </source>
</evidence>
<organism evidence="11 12">
    <name type="scientific">Fasciolopsis buskii</name>
    <dbReference type="NCBI Taxonomy" id="27845"/>
    <lineage>
        <taxon>Eukaryota</taxon>
        <taxon>Metazoa</taxon>
        <taxon>Spiralia</taxon>
        <taxon>Lophotrochozoa</taxon>
        <taxon>Platyhelminthes</taxon>
        <taxon>Trematoda</taxon>
        <taxon>Digenea</taxon>
        <taxon>Plagiorchiida</taxon>
        <taxon>Echinostomata</taxon>
        <taxon>Echinostomatoidea</taxon>
        <taxon>Fasciolidae</taxon>
        <taxon>Fasciolopsis</taxon>
    </lineage>
</organism>
<dbReference type="SMART" id="SM00487">
    <property type="entry name" value="DEXDc"/>
    <property type="match status" value="1"/>
</dbReference>
<feature type="region of interest" description="Disordered" evidence="8">
    <location>
        <begin position="118"/>
        <end position="138"/>
    </location>
</feature>
<dbReference type="GO" id="GO:0005730">
    <property type="term" value="C:nucleolus"/>
    <property type="evidence" value="ECO:0007669"/>
    <property type="project" value="TreeGrafter"/>
</dbReference>
<dbReference type="Pfam" id="PF00271">
    <property type="entry name" value="Helicase_C"/>
    <property type="match status" value="1"/>
</dbReference>
<keyword evidence="4" id="KW-0378">Hydrolase</keyword>
<evidence type="ECO:0000256" key="2">
    <source>
        <dbReference type="ARBA" id="ARBA00012552"/>
    </source>
</evidence>
<evidence type="ECO:0000256" key="7">
    <source>
        <dbReference type="ARBA" id="ARBA00047984"/>
    </source>
</evidence>
<dbReference type="GO" id="GO:0003724">
    <property type="term" value="F:RNA helicase activity"/>
    <property type="evidence" value="ECO:0007669"/>
    <property type="project" value="UniProtKB-EC"/>
</dbReference>
<dbReference type="PROSITE" id="PS51194">
    <property type="entry name" value="HELICASE_CTER"/>
    <property type="match status" value="1"/>
</dbReference>
<sequence length="1283" mass="143470">IEFDFDRNEYDEANPLVLPSKGSKAVHNVRKEKVAKQAEMARSKVLSKRKRKELERKIAQKEKKLSRAELWKELEACAPPPSESKVSVLPLFNRAKKTPKIKEQNHSGVVKCKSWKTLNVGPTSDSSKSTDEYSTDDEVNVGETEIGEQQMEVNERTSPPTSGAGLAPDHMATNNKVVQQQPMKPSQPARFVLVSRTAEVQTSRLTLPIIADEASIMEAIHEHDCVIICGATGCGKTTQVPQFLYEAGYTKDGYLIGITEPRRVAAISMSKRVGTELNLSPKQVSYHIRYENTVAKETEIKFMTDGVLLQEIKQDFELSRYSAIIVDEAHERSIFTDILLGLISMVLRLRRRRYTDERPTSGRILPPLKLIIMSATLRVSDFSENPRLFPPAVCSSPPPVIHVESRQFPVTCHFAKITHADYLKAAFRKVVEIHQNASVGGILVFLTGQREVLTLCNWLSRAFPVRKSEPTSKAVADTSEPTNKKRRRKSSQSAKVEFDVSSDGPPTYESMTPCPDSQMSKINLDNFDIIPADEETELGSLRRTRSHVEVDSKCSKSKELEVSDETDSEAENTALDEIDEDEEIIKEIQSSRSRKNEVPPVCALPLYSLLSPERQQLVFEPPPEGHRLVVVATNVAETSLTIPNIRFVVDSGKVKTKVYDPATGASSFEILWVNQASAEQRAGRAGRVAPGHCYRLYSSQVFSSMQPFATPDILTRPVDEVVLMLKSYLGRIPLTRFPLPTTPSPVAVEAAECRLVALGALEELPQAGSSDKIRTITRAGRWMVRLPLPVRFARMLLFANQHQLMPYAVILVSVLSVPNLFLTTHSIESFETKTKMKNQDDKMQNALEQFRVNFVQQFVRRKSDLYFGDLAILLGTVCCLERYAAQLNGMIDPEPSILEFCGGRKQVLRDPDAALRLLTERCGVRWNAYKEVRQLRRQLTDILNANIPDLDLQLSPVLPRPTPDQVQQLRQLFLVGSPCHLATKFDVPATGLPAKDRKRLRYAYRVPGVHGPVFVDPGSPLSRENCPYLAFLELHTSSKPFLRTVCAVDPQWIPFLAPQNYRVEGLVLSEDAEPVPAVSRPTPSAIHDDHDPDDSESESEALSSKRQSYVTPPAPRYDVDHDQVLTGAKLVEYIGCGLAADAVESGNYGFELPPATTLIPLNGLAASRALGEQEARIWSARWFARGLLEGRVFEQLSPWFPSSIKKNLKTHLLTVSWGLVRTEVRKLISALVTHNIDTRRSLLARWSVDPLYLASELASWLPNDTAAKFHSKWPLVPTNDIHS</sequence>
<dbReference type="InterPro" id="IPR056371">
    <property type="entry name" value="DHX37-like_C"/>
</dbReference>
<dbReference type="SMART" id="SM00490">
    <property type="entry name" value="HELICc"/>
    <property type="match status" value="1"/>
</dbReference>
<dbReference type="InterPro" id="IPR003593">
    <property type="entry name" value="AAA+_ATPase"/>
</dbReference>
<feature type="region of interest" description="Disordered" evidence="8">
    <location>
        <begin position="28"/>
        <end position="48"/>
    </location>
</feature>
<dbReference type="FunFam" id="3.40.50.300:FF:000637">
    <property type="entry name" value="ATP-dependent RNA helicase DHX37/DHR1"/>
    <property type="match status" value="1"/>
</dbReference>
<dbReference type="InterPro" id="IPR011709">
    <property type="entry name" value="DEAD-box_helicase_OB_fold"/>
</dbReference>
<dbReference type="GO" id="GO:0003723">
    <property type="term" value="F:RNA binding"/>
    <property type="evidence" value="ECO:0007669"/>
    <property type="project" value="TreeGrafter"/>
</dbReference>
<dbReference type="Pfam" id="PF23362">
    <property type="entry name" value="DHX37_C"/>
    <property type="match status" value="1"/>
</dbReference>
<dbReference type="GO" id="GO:0016787">
    <property type="term" value="F:hydrolase activity"/>
    <property type="evidence" value="ECO:0007669"/>
    <property type="project" value="UniProtKB-KW"/>
</dbReference>
<evidence type="ECO:0000256" key="8">
    <source>
        <dbReference type="SAM" id="MobiDB-lite"/>
    </source>
</evidence>
<dbReference type="InterPro" id="IPR014001">
    <property type="entry name" value="Helicase_ATP-bd"/>
</dbReference>
<dbReference type="InterPro" id="IPR002464">
    <property type="entry name" value="DNA/RNA_helicase_DEAH_CS"/>
</dbReference>
<dbReference type="EMBL" id="LUCM01000905">
    <property type="protein sequence ID" value="KAA0199808.1"/>
    <property type="molecule type" value="Genomic_DNA"/>
</dbReference>
<evidence type="ECO:0000256" key="4">
    <source>
        <dbReference type="ARBA" id="ARBA00022801"/>
    </source>
</evidence>
<comment type="similarity">
    <text evidence="1">Belongs to the DEAD box helicase family. DEAH subfamily.</text>
</comment>
<protein>
    <recommendedName>
        <fullName evidence="2">RNA helicase</fullName>
        <ecNumber evidence="2">3.6.4.13</ecNumber>
    </recommendedName>
</protein>
<dbReference type="CDD" id="cd17982">
    <property type="entry name" value="DEXHc_DHX37"/>
    <property type="match status" value="1"/>
</dbReference>
<feature type="compositionally biased region" description="Basic and acidic residues" evidence="8">
    <location>
        <begin position="546"/>
        <end position="561"/>
    </location>
</feature>
<keyword evidence="5 11" id="KW-0347">Helicase</keyword>
<dbReference type="PROSITE" id="PS51192">
    <property type="entry name" value="HELICASE_ATP_BIND_1"/>
    <property type="match status" value="1"/>
</dbReference>
<proteinExistence type="inferred from homology"/>
<evidence type="ECO:0000256" key="6">
    <source>
        <dbReference type="ARBA" id="ARBA00022840"/>
    </source>
</evidence>
<dbReference type="EC" id="3.6.4.13" evidence="2"/>
<name>A0A8E0S9M6_9TREM</name>
<dbReference type="PANTHER" id="PTHR18934">
    <property type="entry name" value="ATP-DEPENDENT RNA HELICASE"/>
    <property type="match status" value="1"/>
</dbReference>
<accession>A0A8E0S9M6</accession>
<feature type="region of interest" description="Disordered" evidence="8">
    <location>
        <begin position="541"/>
        <end position="572"/>
    </location>
</feature>